<evidence type="ECO:0000256" key="1">
    <source>
        <dbReference type="ARBA" id="ARBA00003156"/>
    </source>
</evidence>
<evidence type="ECO:0000313" key="11">
    <source>
        <dbReference type="EMBL" id="JAV06708.1"/>
    </source>
</evidence>
<dbReference type="AlphaFoldDB" id="A0A1L8DJS1"/>
<sequence length="526" mass="59439">MRFAEFFSKQCCLGTIGLILAGFGTLFAIFWVDILETQIMNELKLAPDTRTYDMWKSPPLDLSIEIYLFNWTNYEDFHNTSTKPIVKELGPYVFREKPDKVDITWHPENSTVSFGKLSVFHFDAEKSKGSLDDVITSVNIVALSAAEKVRWDNYVEQKKVSLGLGLYNQEIHVTKTAREFLFEGYEDDLIEVAKQMSAFSSDIEVPFDRAGWFYMRNNSASLMGRYNMYTGADDISKIGSIGNWNYDSRTEFFEGHCGMINGSAGEFYPPYLKKDQISFFSPDMCRTLPFDFEKESEVEGILGYKFIGGAKTVDNGSLYPENSCFCAGECMPSGVLNISSCRYGSPVFVSFPHFYAADPFYLDQVEGINPSKEKHEFFLTLEPKMGIPLQVAARFQLNLLIRPSSNVALYQDAPTVFFPVLWFQQKVLINPEMAADLRQVLALPTIGYICAGVAIIFGVLLILWFPVLKLICGPSRSQRQRDVEKEKANVGPVDGSDSPLIFTNGVKAEIKSKPHDKRSSDKEPYN</sequence>
<comment type="similarity">
    <text evidence="3">Belongs to the CD36 family.</text>
</comment>
<evidence type="ECO:0000256" key="9">
    <source>
        <dbReference type="SAM" id="MobiDB-lite"/>
    </source>
</evidence>
<evidence type="ECO:0000256" key="3">
    <source>
        <dbReference type="ARBA" id="ARBA00010532"/>
    </source>
</evidence>
<feature type="compositionally biased region" description="Basic and acidic residues" evidence="9">
    <location>
        <begin position="508"/>
        <end position="526"/>
    </location>
</feature>
<evidence type="ECO:0000256" key="7">
    <source>
        <dbReference type="ARBA" id="ARBA00023136"/>
    </source>
</evidence>
<comment type="subcellular location">
    <subcellularLocation>
        <location evidence="2">Cell membrane</location>
    </subcellularLocation>
</comment>
<feature type="region of interest" description="Disordered" evidence="9">
    <location>
        <begin position="481"/>
        <end position="526"/>
    </location>
</feature>
<reference evidence="11" key="1">
    <citation type="submission" date="2016-12" db="EMBL/GenBank/DDBJ databases">
        <title>An insight into the sialome and mialome of the sand fly, Nyssomyia neivai.</title>
        <authorList>
            <person name="Sebastian V."/>
            <person name="Goulart T.M."/>
            <person name="Oliveira W."/>
            <person name="Calvo E."/>
            <person name="Oliveira L.F."/>
            <person name="Pinto M.C."/>
            <person name="Rosselino A.M."/>
            <person name="Ribeiro J.M."/>
        </authorList>
    </citation>
    <scope>NUCLEOTIDE SEQUENCE</scope>
</reference>
<evidence type="ECO:0000256" key="4">
    <source>
        <dbReference type="ARBA" id="ARBA00022475"/>
    </source>
</evidence>
<feature type="transmembrane region" description="Helical" evidence="10">
    <location>
        <begin position="446"/>
        <end position="471"/>
    </location>
</feature>
<evidence type="ECO:0000256" key="6">
    <source>
        <dbReference type="ARBA" id="ARBA00022989"/>
    </source>
</evidence>
<dbReference type="GO" id="GO:0005044">
    <property type="term" value="F:scavenger receptor activity"/>
    <property type="evidence" value="ECO:0007669"/>
    <property type="project" value="TreeGrafter"/>
</dbReference>
<keyword evidence="6 10" id="KW-1133">Transmembrane helix</keyword>
<dbReference type="GO" id="GO:0005737">
    <property type="term" value="C:cytoplasm"/>
    <property type="evidence" value="ECO:0007669"/>
    <property type="project" value="TreeGrafter"/>
</dbReference>
<keyword evidence="8" id="KW-0325">Glycoprotein</keyword>
<proteinExistence type="inferred from homology"/>
<evidence type="ECO:0000256" key="2">
    <source>
        <dbReference type="ARBA" id="ARBA00004236"/>
    </source>
</evidence>
<dbReference type="InterPro" id="IPR002159">
    <property type="entry name" value="CD36_fam"/>
</dbReference>
<dbReference type="EMBL" id="GFDF01007376">
    <property type="protein sequence ID" value="JAV06708.1"/>
    <property type="molecule type" value="Transcribed_RNA"/>
</dbReference>
<dbReference type="PRINTS" id="PR01609">
    <property type="entry name" value="CD36FAMILY"/>
</dbReference>
<keyword evidence="7 10" id="KW-0472">Membrane</keyword>
<keyword evidence="5 10" id="KW-0812">Transmembrane</keyword>
<comment type="function">
    <text evidence="1">Plays an olfactory role that is not restricted to pheromone sensitivity.</text>
</comment>
<keyword evidence="4" id="KW-1003">Cell membrane</keyword>
<accession>A0A1L8DJS1</accession>
<protein>
    <submittedName>
        <fullName evidence="11">Putative plasma membrane glycoprotein cd36</fullName>
    </submittedName>
</protein>
<feature type="transmembrane region" description="Helical" evidence="10">
    <location>
        <begin position="12"/>
        <end position="32"/>
    </location>
</feature>
<evidence type="ECO:0000256" key="8">
    <source>
        <dbReference type="ARBA" id="ARBA00023180"/>
    </source>
</evidence>
<name>A0A1L8DJS1_9DIPT</name>
<evidence type="ECO:0000256" key="5">
    <source>
        <dbReference type="ARBA" id="ARBA00022692"/>
    </source>
</evidence>
<organism evidence="11">
    <name type="scientific">Nyssomyia neivai</name>
    <dbReference type="NCBI Taxonomy" id="330878"/>
    <lineage>
        <taxon>Eukaryota</taxon>
        <taxon>Metazoa</taxon>
        <taxon>Ecdysozoa</taxon>
        <taxon>Arthropoda</taxon>
        <taxon>Hexapoda</taxon>
        <taxon>Insecta</taxon>
        <taxon>Pterygota</taxon>
        <taxon>Neoptera</taxon>
        <taxon>Endopterygota</taxon>
        <taxon>Diptera</taxon>
        <taxon>Nematocera</taxon>
        <taxon>Psychodoidea</taxon>
        <taxon>Psychodidae</taxon>
        <taxon>Nyssomyia</taxon>
    </lineage>
</organism>
<dbReference type="PANTHER" id="PTHR11923:SF93">
    <property type="entry name" value="GH07959P-RELATED"/>
    <property type="match status" value="1"/>
</dbReference>
<dbReference type="PANTHER" id="PTHR11923">
    <property type="entry name" value="SCAVENGER RECEPTOR CLASS B TYPE-1 SR-B1"/>
    <property type="match status" value="1"/>
</dbReference>
<evidence type="ECO:0000256" key="10">
    <source>
        <dbReference type="SAM" id="Phobius"/>
    </source>
</evidence>
<dbReference type="Pfam" id="PF01130">
    <property type="entry name" value="CD36"/>
    <property type="match status" value="1"/>
</dbReference>
<dbReference type="GO" id="GO:0005886">
    <property type="term" value="C:plasma membrane"/>
    <property type="evidence" value="ECO:0007669"/>
    <property type="project" value="UniProtKB-SubCell"/>
</dbReference>